<reference evidence="1 2" key="1">
    <citation type="submission" date="2019-01" db="EMBL/GenBank/DDBJ databases">
        <title>Lactibacter flavus gen. nov., sp. nov., a novel bacterium of the family Propionibacteriaceae isolated from raw milk and dairy products.</title>
        <authorList>
            <person name="Huptas C."/>
            <person name="Wenning M."/>
            <person name="Breitenwieser F."/>
            <person name="Doll E."/>
            <person name="Von Neubeck M."/>
            <person name="Busse H.-J."/>
            <person name="Scherer S."/>
        </authorList>
    </citation>
    <scope>NUCLEOTIDE SEQUENCE [LARGE SCALE GENOMIC DNA]</scope>
    <source>
        <strain evidence="1 2">DSM 22130</strain>
    </source>
</reference>
<evidence type="ECO:0000313" key="2">
    <source>
        <dbReference type="Proteomes" id="UP000291933"/>
    </source>
</evidence>
<dbReference type="RefSeq" id="WP_131172008.1">
    <property type="nucleotide sequence ID" value="NZ_FXTL01000007.1"/>
</dbReference>
<dbReference type="Gene3D" id="1.25.10.90">
    <property type="match status" value="1"/>
</dbReference>
<dbReference type="PANTHER" id="PTHR34070:SF1">
    <property type="entry name" value="DNA ALKYLATION REPAIR PROTEIN"/>
    <property type="match status" value="1"/>
</dbReference>
<gene>
    <name evidence="1" type="ORF">ET996_07850</name>
</gene>
<dbReference type="SUPFAM" id="SSF48371">
    <property type="entry name" value="ARM repeat"/>
    <property type="match status" value="1"/>
</dbReference>
<dbReference type="PANTHER" id="PTHR34070">
    <property type="entry name" value="ARMADILLO-TYPE FOLD"/>
    <property type="match status" value="1"/>
</dbReference>
<dbReference type="OrthoDB" id="9775346at2"/>
<dbReference type="EMBL" id="SDMR01000008">
    <property type="protein sequence ID" value="TBT94919.1"/>
    <property type="molecule type" value="Genomic_DNA"/>
</dbReference>
<keyword evidence="2" id="KW-1185">Reference proteome</keyword>
<accession>A0A4Q9KME9</accession>
<sequence length="245" mass="27822">MPDLVQQLRVALAAAADPERAPAMQRYMKSALPFYGVSNPDMRRIVRPIIKAHPLASALAWEAAVRRLWDEASQREERYAALELAGHRLYRAHQTPDAMGLYRHLVVTGAWWDLVDWVAPHLIGGILRTHPVTEGARMRSWADEDDLWLRRAAIVCQLGSKAATDTALLRDVVLLNLTDSTFGREFFIRKGIGWALRQYAYTDADWVRSFVFSHSSWLSPLSRREAMKHLSKDETPSHSPNLTAL</sequence>
<protein>
    <submittedName>
        <fullName evidence="1">DNA alkylation repair protein</fullName>
    </submittedName>
</protein>
<evidence type="ECO:0000313" key="1">
    <source>
        <dbReference type="EMBL" id="TBT94919.1"/>
    </source>
</evidence>
<proteinExistence type="predicted"/>
<comment type="caution">
    <text evidence="1">The sequence shown here is derived from an EMBL/GenBank/DDBJ whole genome shotgun (WGS) entry which is preliminary data.</text>
</comment>
<dbReference type="InterPro" id="IPR016024">
    <property type="entry name" value="ARM-type_fold"/>
</dbReference>
<dbReference type="Pfam" id="PF08713">
    <property type="entry name" value="DNA_alkylation"/>
    <property type="match status" value="1"/>
</dbReference>
<organism evidence="1 2">
    <name type="scientific">Propioniciclava tarda</name>
    <dbReference type="NCBI Taxonomy" id="433330"/>
    <lineage>
        <taxon>Bacteria</taxon>
        <taxon>Bacillati</taxon>
        <taxon>Actinomycetota</taxon>
        <taxon>Actinomycetes</taxon>
        <taxon>Propionibacteriales</taxon>
        <taxon>Propionibacteriaceae</taxon>
        <taxon>Propioniciclava</taxon>
    </lineage>
</organism>
<dbReference type="Proteomes" id="UP000291933">
    <property type="component" value="Unassembled WGS sequence"/>
</dbReference>
<name>A0A4Q9KME9_PROTD</name>
<dbReference type="CDD" id="cd07064">
    <property type="entry name" value="AlkD_like_1"/>
    <property type="match status" value="1"/>
</dbReference>
<dbReference type="InterPro" id="IPR014825">
    <property type="entry name" value="DNA_alkylation"/>
</dbReference>
<dbReference type="AlphaFoldDB" id="A0A4Q9KME9"/>